<feature type="domain" description="Lipase" evidence="6">
    <location>
        <begin position="80"/>
        <end position="331"/>
    </location>
</feature>
<dbReference type="OrthoDB" id="199913at2759"/>
<evidence type="ECO:0000256" key="1">
    <source>
        <dbReference type="ARBA" id="ARBA00004613"/>
    </source>
</evidence>
<dbReference type="Gene3D" id="3.40.50.1820">
    <property type="entry name" value="alpha/beta hydrolase"/>
    <property type="match status" value="1"/>
</dbReference>
<evidence type="ECO:0000313" key="8">
    <source>
        <dbReference type="Proteomes" id="UP000838878"/>
    </source>
</evidence>
<feature type="chain" id="PRO_5035424593" description="Lipase domain-containing protein" evidence="5">
    <location>
        <begin position="18"/>
        <end position="361"/>
    </location>
</feature>
<evidence type="ECO:0000256" key="4">
    <source>
        <dbReference type="RuleBase" id="RU004262"/>
    </source>
</evidence>
<dbReference type="InterPro" id="IPR013818">
    <property type="entry name" value="Lipase"/>
</dbReference>
<organism evidence="7 8">
    <name type="scientific">Brenthis ino</name>
    <name type="common">lesser marbled fritillary</name>
    <dbReference type="NCBI Taxonomy" id="405034"/>
    <lineage>
        <taxon>Eukaryota</taxon>
        <taxon>Metazoa</taxon>
        <taxon>Ecdysozoa</taxon>
        <taxon>Arthropoda</taxon>
        <taxon>Hexapoda</taxon>
        <taxon>Insecta</taxon>
        <taxon>Pterygota</taxon>
        <taxon>Neoptera</taxon>
        <taxon>Endopterygota</taxon>
        <taxon>Lepidoptera</taxon>
        <taxon>Glossata</taxon>
        <taxon>Ditrysia</taxon>
        <taxon>Papilionoidea</taxon>
        <taxon>Nymphalidae</taxon>
        <taxon>Heliconiinae</taxon>
        <taxon>Argynnini</taxon>
        <taxon>Brenthis</taxon>
    </lineage>
</organism>
<dbReference type="GO" id="GO:0005615">
    <property type="term" value="C:extracellular space"/>
    <property type="evidence" value="ECO:0007669"/>
    <property type="project" value="TreeGrafter"/>
</dbReference>
<evidence type="ECO:0000256" key="2">
    <source>
        <dbReference type="ARBA" id="ARBA00010701"/>
    </source>
</evidence>
<dbReference type="PANTHER" id="PTHR11610">
    <property type="entry name" value="LIPASE"/>
    <property type="match status" value="1"/>
</dbReference>
<evidence type="ECO:0000256" key="3">
    <source>
        <dbReference type="ARBA" id="ARBA00022525"/>
    </source>
</evidence>
<evidence type="ECO:0000259" key="6">
    <source>
        <dbReference type="Pfam" id="PF00151"/>
    </source>
</evidence>
<keyword evidence="5" id="KW-0732">Signal</keyword>
<dbReference type="SUPFAM" id="SSF53474">
    <property type="entry name" value="alpha/beta-Hydrolases"/>
    <property type="match status" value="1"/>
</dbReference>
<proteinExistence type="inferred from homology"/>
<sequence length="361" mass="40549">MNYILLCILIFTKYGFAVYSSKAIEGYAAGFLSDCPGSTKEAFIKQESVKYLTMFVLGNTSGFFGGLRQYGFHQMRELAKDPHIDFKKKTMLYVGGYMDIPRSPLAIFMAHAYKNIGYNVLLLSTEKFTTMEYPRASRFMRPVGKLVAQMLIDLTKEGLNPKRLEIVGISLGGQTASFIAKNFQKLTGRNVSRLTGLDPAGPCFRNLGPNDRIDKSDADFVEIISTNIDGYGMAAAVGHVTYYVNGGENQPGQIFWPLCQILCSHVRSHTLWLTALKYQNSFVAIQCDSVQEARNRDCYGKKPLVTNLMGLKADKSKEGIFYLSTSNNYPYFLGEKGTKRENDFYLSFVAKMNDMDVIEVR</sequence>
<dbReference type="GO" id="GO:0016042">
    <property type="term" value="P:lipid catabolic process"/>
    <property type="evidence" value="ECO:0007669"/>
    <property type="project" value="TreeGrafter"/>
</dbReference>
<evidence type="ECO:0000313" key="7">
    <source>
        <dbReference type="EMBL" id="CAH0729994.1"/>
    </source>
</evidence>
<protein>
    <recommendedName>
        <fullName evidence="6">Lipase domain-containing protein</fullName>
    </recommendedName>
</protein>
<dbReference type="EMBL" id="OV170228">
    <property type="protein sequence ID" value="CAH0729994.1"/>
    <property type="molecule type" value="Genomic_DNA"/>
</dbReference>
<dbReference type="Proteomes" id="UP000838878">
    <property type="component" value="Chromosome 8"/>
</dbReference>
<dbReference type="Pfam" id="PF00151">
    <property type="entry name" value="Lipase"/>
    <property type="match status" value="1"/>
</dbReference>
<name>A0A8J9V4E5_9NEOP</name>
<comment type="similarity">
    <text evidence="2 4">Belongs to the AB hydrolase superfamily. Lipase family.</text>
</comment>
<keyword evidence="8" id="KW-1185">Reference proteome</keyword>
<dbReference type="GO" id="GO:0017171">
    <property type="term" value="F:serine hydrolase activity"/>
    <property type="evidence" value="ECO:0007669"/>
    <property type="project" value="TreeGrafter"/>
</dbReference>
<gene>
    <name evidence="7" type="ORF">BINO364_LOCUS15024</name>
</gene>
<accession>A0A8J9V4E5</accession>
<feature type="signal peptide" evidence="5">
    <location>
        <begin position="1"/>
        <end position="17"/>
    </location>
</feature>
<keyword evidence="3" id="KW-0964">Secreted</keyword>
<evidence type="ECO:0000256" key="5">
    <source>
        <dbReference type="SAM" id="SignalP"/>
    </source>
</evidence>
<dbReference type="InterPro" id="IPR029058">
    <property type="entry name" value="AB_hydrolase_fold"/>
</dbReference>
<dbReference type="InterPro" id="IPR000734">
    <property type="entry name" value="TAG_lipase"/>
</dbReference>
<dbReference type="GO" id="GO:0016298">
    <property type="term" value="F:lipase activity"/>
    <property type="evidence" value="ECO:0007669"/>
    <property type="project" value="InterPro"/>
</dbReference>
<feature type="non-terminal residue" evidence="7">
    <location>
        <position position="361"/>
    </location>
</feature>
<reference evidence="7" key="1">
    <citation type="submission" date="2021-12" db="EMBL/GenBank/DDBJ databases">
        <authorList>
            <person name="Martin H S."/>
        </authorList>
    </citation>
    <scope>NUCLEOTIDE SEQUENCE</scope>
</reference>
<dbReference type="PANTHER" id="PTHR11610:SF173">
    <property type="entry name" value="LIPASE DOMAIN-CONTAINING PROTEIN-RELATED"/>
    <property type="match status" value="1"/>
</dbReference>
<comment type="subcellular location">
    <subcellularLocation>
        <location evidence="1">Secreted</location>
    </subcellularLocation>
</comment>
<dbReference type="AlphaFoldDB" id="A0A8J9V4E5"/>